<accession>A0A4Y8Q8P3</accession>
<protein>
    <recommendedName>
        <fullName evidence="6">Fibronectin type-III domain-containing protein</fullName>
    </recommendedName>
</protein>
<dbReference type="PANTHER" id="PTHR45982">
    <property type="entry name" value="REGULATOR OF CHROMOSOME CONDENSATION"/>
    <property type="match status" value="1"/>
</dbReference>
<evidence type="ECO:0000256" key="4">
    <source>
        <dbReference type="ARBA" id="ARBA00022801"/>
    </source>
</evidence>
<dbReference type="Gene3D" id="3.40.50.200">
    <property type="entry name" value="Peptidase S8/S53 domain"/>
    <property type="match status" value="1"/>
</dbReference>
<dbReference type="SUPFAM" id="SSF53474">
    <property type="entry name" value="alpha/beta-Hydrolases"/>
    <property type="match status" value="1"/>
</dbReference>
<dbReference type="PROSITE" id="PS50853">
    <property type="entry name" value="FN3"/>
    <property type="match status" value="1"/>
</dbReference>
<dbReference type="PANTHER" id="PTHR45982:SF1">
    <property type="entry name" value="REGULATOR OF CHROMOSOME CONDENSATION"/>
    <property type="match status" value="1"/>
</dbReference>
<organism evidence="7 8">
    <name type="scientific">Paenibacillus athensensis</name>
    <dbReference type="NCBI Taxonomy" id="1967502"/>
    <lineage>
        <taxon>Bacteria</taxon>
        <taxon>Bacillati</taxon>
        <taxon>Bacillota</taxon>
        <taxon>Bacilli</taxon>
        <taxon>Bacillales</taxon>
        <taxon>Paenibacillaceae</taxon>
        <taxon>Paenibacillus</taxon>
    </lineage>
</organism>
<dbReference type="PROSITE" id="PS50012">
    <property type="entry name" value="RCC1_3"/>
    <property type="match status" value="20"/>
</dbReference>
<proteinExistence type="inferred from homology"/>
<reference evidence="7 8" key="1">
    <citation type="submission" date="2017-03" db="EMBL/GenBank/DDBJ databases">
        <title>Isolation of Levoglucosan Utilizing Bacteria.</title>
        <authorList>
            <person name="Arya A.S."/>
        </authorList>
    </citation>
    <scope>NUCLEOTIDE SEQUENCE [LARGE SCALE GENOMIC DNA]</scope>
    <source>
        <strain evidence="7 8">MEC069</strain>
    </source>
</reference>
<dbReference type="SMART" id="SM00060">
    <property type="entry name" value="FN3"/>
    <property type="match status" value="1"/>
</dbReference>
<keyword evidence="5" id="KW-0720">Serine protease</keyword>
<dbReference type="InterPro" id="IPR009091">
    <property type="entry name" value="RCC1/BLIP-II"/>
</dbReference>
<gene>
    <name evidence="7" type="ORF">B5M42_03735</name>
</gene>
<dbReference type="Gene3D" id="2.130.10.30">
    <property type="entry name" value="Regulator of chromosome condensation 1/beta-lactamase-inhibitor protein II"/>
    <property type="match status" value="8"/>
</dbReference>
<dbReference type="InterPro" id="IPR000209">
    <property type="entry name" value="Peptidase_S8/S53_dom"/>
</dbReference>
<dbReference type="Pfam" id="PF13540">
    <property type="entry name" value="RCC1_2"/>
    <property type="match status" value="3"/>
</dbReference>
<keyword evidence="3" id="KW-0677">Repeat</keyword>
<dbReference type="SUPFAM" id="SSF50985">
    <property type="entry name" value="RCC1/BLIP-II"/>
    <property type="match status" value="7"/>
</dbReference>
<evidence type="ECO:0000313" key="7">
    <source>
        <dbReference type="EMBL" id="TFE90945.1"/>
    </source>
</evidence>
<keyword evidence="4 5" id="KW-0378">Hydrolase</keyword>
<feature type="active site" description="Charge relay system" evidence="5">
    <location>
        <position position="245"/>
    </location>
</feature>
<dbReference type="NCBIfam" id="NF047446">
    <property type="entry name" value="barrel_OmpL47"/>
    <property type="match status" value="3"/>
</dbReference>
<dbReference type="OrthoDB" id="2486223at2"/>
<dbReference type="Pfam" id="PF00415">
    <property type="entry name" value="RCC1"/>
    <property type="match status" value="2"/>
</dbReference>
<evidence type="ECO:0000259" key="6">
    <source>
        <dbReference type="PROSITE" id="PS50853"/>
    </source>
</evidence>
<dbReference type="PRINTS" id="PR00633">
    <property type="entry name" value="RCCNDNSATION"/>
</dbReference>
<evidence type="ECO:0000256" key="1">
    <source>
        <dbReference type="ARBA" id="ARBA00011073"/>
    </source>
</evidence>
<dbReference type="EMBL" id="MYFO01000003">
    <property type="protein sequence ID" value="TFE90945.1"/>
    <property type="molecule type" value="Genomic_DNA"/>
</dbReference>
<dbReference type="GO" id="GO:0005737">
    <property type="term" value="C:cytoplasm"/>
    <property type="evidence" value="ECO:0007669"/>
    <property type="project" value="TreeGrafter"/>
</dbReference>
<dbReference type="RefSeq" id="WP_134749863.1">
    <property type="nucleotide sequence ID" value="NZ_MYFO02000007.1"/>
</dbReference>
<dbReference type="GO" id="GO:0004252">
    <property type="term" value="F:serine-type endopeptidase activity"/>
    <property type="evidence" value="ECO:0007669"/>
    <property type="project" value="UniProtKB-UniRule"/>
</dbReference>
<dbReference type="Pfam" id="PF00082">
    <property type="entry name" value="Peptidase_S8"/>
    <property type="match status" value="1"/>
</dbReference>
<dbReference type="InterPro" id="IPR029058">
    <property type="entry name" value="AB_hydrolase_fold"/>
</dbReference>
<dbReference type="InterPro" id="IPR000408">
    <property type="entry name" value="Reg_chr_condens"/>
</dbReference>
<dbReference type="PROSITE" id="PS00626">
    <property type="entry name" value="RCC1_2"/>
    <property type="match status" value="8"/>
</dbReference>
<evidence type="ECO:0000313" key="8">
    <source>
        <dbReference type="Proteomes" id="UP000298246"/>
    </source>
</evidence>
<dbReference type="InterPro" id="IPR058094">
    <property type="entry name" value="Ig-like_OmpL47-like"/>
</dbReference>
<dbReference type="Gene3D" id="2.60.40.10">
    <property type="entry name" value="Immunoglobulins"/>
    <property type="match status" value="3"/>
</dbReference>
<dbReference type="CDD" id="cd07477">
    <property type="entry name" value="Peptidases_S8_Subtilisin_subset"/>
    <property type="match status" value="1"/>
</dbReference>
<dbReference type="Pfam" id="PF25390">
    <property type="entry name" value="WD40_RLD"/>
    <property type="match status" value="3"/>
</dbReference>
<dbReference type="Gene3D" id="3.30.1920.20">
    <property type="match status" value="1"/>
</dbReference>
<dbReference type="InterPro" id="IPR036116">
    <property type="entry name" value="FN3_sf"/>
</dbReference>
<feature type="domain" description="Fibronectin type-III" evidence="6">
    <location>
        <begin position="1853"/>
        <end position="1938"/>
    </location>
</feature>
<dbReference type="PROSITE" id="PS00136">
    <property type="entry name" value="SUBTILASE_ASP"/>
    <property type="match status" value="1"/>
</dbReference>
<dbReference type="InterPro" id="IPR037045">
    <property type="entry name" value="S8pro/Inhibitor_I9_sf"/>
</dbReference>
<evidence type="ECO:0000256" key="2">
    <source>
        <dbReference type="ARBA" id="ARBA00022658"/>
    </source>
</evidence>
<dbReference type="Gene3D" id="3.30.70.80">
    <property type="entry name" value="Peptidase S8 propeptide/proteinase inhibitor I9"/>
    <property type="match status" value="1"/>
</dbReference>
<dbReference type="InterPro" id="IPR058923">
    <property type="entry name" value="RCC1-like_dom"/>
</dbReference>
<keyword evidence="5" id="KW-0645">Protease</keyword>
<dbReference type="InterPro" id="IPR034202">
    <property type="entry name" value="Subtilisin_Carlsberg-like"/>
</dbReference>
<evidence type="ECO:0000256" key="5">
    <source>
        <dbReference type="PROSITE-ProRule" id="PRU01240"/>
    </source>
</evidence>
<dbReference type="InterPro" id="IPR036852">
    <property type="entry name" value="Peptidase_S8/S53_dom_sf"/>
</dbReference>
<dbReference type="Pfam" id="PF02450">
    <property type="entry name" value="LCAT"/>
    <property type="match status" value="1"/>
</dbReference>
<dbReference type="CDD" id="cd00063">
    <property type="entry name" value="FN3"/>
    <property type="match status" value="1"/>
</dbReference>
<dbReference type="InterPro" id="IPR003386">
    <property type="entry name" value="LACT/PDAT_acylTrfase"/>
</dbReference>
<dbReference type="PROSITE" id="PS50096">
    <property type="entry name" value="IQ"/>
    <property type="match status" value="1"/>
</dbReference>
<comment type="similarity">
    <text evidence="1 5">Belongs to the peptidase S8 family.</text>
</comment>
<dbReference type="Gene3D" id="3.40.50.1820">
    <property type="entry name" value="alpha/beta hydrolase"/>
    <property type="match status" value="1"/>
</dbReference>
<dbReference type="SUPFAM" id="SSF49265">
    <property type="entry name" value="Fibronectin type III"/>
    <property type="match status" value="1"/>
</dbReference>
<dbReference type="InterPro" id="IPR023827">
    <property type="entry name" value="Peptidase_S8_Asp-AS"/>
</dbReference>
<dbReference type="GO" id="GO:0005085">
    <property type="term" value="F:guanyl-nucleotide exchange factor activity"/>
    <property type="evidence" value="ECO:0007669"/>
    <property type="project" value="TreeGrafter"/>
</dbReference>
<keyword evidence="2" id="KW-0344">Guanine-nucleotide releasing factor</keyword>
<feature type="active site" description="Charge relay system" evidence="5">
    <location>
        <position position="398"/>
    </location>
</feature>
<comment type="caution">
    <text evidence="7">The sequence shown here is derived from an EMBL/GenBank/DDBJ whole genome shotgun (WGS) entry which is preliminary data.</text>
</comment>
<dbReference type="InterPro" id="IPR003961">
    <property type="entry name" value="FN3_dom"/>
</dbReference>
<dbReference type="GO" id="GO:0006508">
    <property type="term" value="P:proteolysis"/>
    <property type="evidence" value="ECO:0007669"/>
    <property type="project" value="UniProtKB-KW"/>
</dbReference>
<dbReference type="InterPro" id="IPR051553">
    <property type="entry name" value="Ran_GTPase-activating"/>
</dbReference>
<keyword evidence="8" id="KW-1185">Reference proteome</keyword>
<dbReference type="GO" id="GO:0008374">
    <property type="term" value="F:O-acyltransferase activity"/>
    <property type="evidence" value="ECO:0007669"/>
    <property type="project" value="InterPro"/>
</dbReference>
<feature type="active site" description="Charge relay system" evidence="5">
    <location>
        <position position="216"/>
    </location>
</feature>
<evidence type="ECO:0000256" key="3">
    <source>
        <dbReference type="ARBA" id="ARBA00022737"/>
    </source>
</evidence>
<dbReference type="GO" id="GO:0006629">
    <property type="term" value="P:lipid metabolic process"/>
    <property type="evidence" value="ECO:0007669"/>
    <property type="project" value="InterPro"/>
</dbReference>
<name>A0A4Y8Q8P3_9BACL</name>
<dbReference type="Proteomes" id="UP000298246">
    <property type="component" value="Unassembled WGS sequence"/>
</dbReference>
<dbReference type="PROSITE" id="PS51892">
    <property type="entry name" value="SUBTILASE"/>
    <property type="match status" value="1"/>
</dbReference>
<dbReference type="InterPro" id="IPR013783">
    <property type="entry name" value="Ig-like_fold"/>
</dbReference>
<sequence length="3746" mass="399439">MLIRRLTMLFLSLLLVGNSFYSVLGESLYADAPTLNASEASSAPEAPLPDNGSAGTNIEDIKEQVLQGPSGQAQSQIPFESAASVADNVYNTVVDATYGTNVVEEAKAKYIISFTTLADKQNTKTRFIGKNKKKMYKIKKEFRNLPTQVAELTPTELRELQSYPGIKSVELDQKAKLLDIPDAYAEPASLAYEALQGEQLRAAGITGSGIKIALIDSGVSSNHPDLHIAGGTSFLGSSYEDDQGHGTQIAGIINGQLNGFGIKGLAPDAELYAIKVFDSQGNGSYSDIIAAIDWAIDNHMQIINMSFGGQINSEALQNALKEAQNAGILVFAAAGNDGAERIDFPAQYPTAVAVGALDENLTRSSFSNFGDKLELVAPGQNIYTTSLNGAYRSVSGTSFATAFAVASAADVWSSHLEWTAQQVRLSLLNSAESLGEKKDFGYGVINPLAASKEQYGRQVSIDVDGTVSGAVYGDFFAKLSYTNRIPAGGIDAAYPYVLTQGQYQTFSVVTEDAIVDYYTGIFDANNMKIAGEHITPSNGAATIPQGSTIQASWITDATTAPGTYKVKLAPCFINAGGNYGCAEASSIYWYVKVDAPQAPDTIPPAVNPQLSTGPYFVGNSYNLLPRATDNLGVSSVDIQIKYGSQSSNLQNASSVRVTGTNPFAWVPASSGWYSFTVKATDTSGNVSAPITVGPVQVVEDAGPDIDPLTYTVDTGNSPQEYDKLTISANAHDLNQVKSMSLSYKYDSMQQPVLLQTVTNTGTAQQSVSFSPFKADLGMGYYTFIVKAYDESNHVSERSMAIYVNKDTTAPVIDQTSFSISYGSVLEQYKDAVIHIQAADKGTVKRVEYYYQRQQSNGSWGDNIWFASATNSSSSFSKNVTWTPQQYGYYRIVIVAYDQNENASSYVPGISYWVSQEKTAPTTTLTYDTSVAKIVNRDIPLMFTAADKSGISKITIKVYRQDSQDNYDYAHPEVFQLDGSKTSMLYRGYSKGWYEATITAEDYNGNNSVEATAESVIYFYIARPTVVFVPGLMSSELYLGNAKVWPPVDFDSLKFKDIQDHAYYPAQEYLTLKSLLITTALSQAAASLTLKSDGTSLLNIKATKIVRDFAGDTTQGDFIDYLKGNGIDVVEAPYDWRLDLGGTVVQSSIDQAVKEAMSDKYSHGEPISILTHSLGALPTRKYLIDHYNDPSLHVESLLSVAPPSLGSLLSIKGLEEGDDLGTLKSSGVPEVLVPFVNQYFLSKFMHNMTSIYELLPTSKYIYAYSDVPEFGNTYLDYTKISTKGVSEIVANSYPSTMSYIHDNFNAVLYSKAQAFRNQIEGQNINPAISQYRFVGYDADSPTDFIKMIKTTKTSLQVPTPLTPLLSVEDHYKYQMGYGDSVVPYRSAAADLDSNTRQTYYANKYYHMDILYNKHWAGSSLYSDYTQIIYNNRPAEDPNFTNLGNWQFLSKRSQVVTFNCPVTVSVYDDENHFAGFVAGGFFLNDIPGLTYKVLGQTKVVVVPSGLNVHFKVEGYDMGTMDIDFDRYEGETPQTTNLLYDIGVKDGTKLEFDFNPDNPDNHMLNLNYDYEGNGTIQVLHPSATMPFADSINDNEAPVTVASLPTNSWIGESTPIALSANDTQSGVLKTFYQIDDGPLTVYAAPFTIQTQGNHVVSYFSQDNFGHLETEQTLSLRVDTEAPAQPSVTLSTYDWSNSQIVFSVLDGIDAMSGVAKSQYKIGANGEWQDYSSPVPWREEGITTLYSRTVDLVGHIGQEVSIELKIDKTPPEHPVIHPDPISWTQSGSFTVTPGAETLSGIRLSQYKLDEGGEWTDYTSAVTVDQEGIHHIYARTIDYAGNISSTAEALLKIDKTPPSVPQRLKMIAKDATSVTVSWNASEDNLSSVAYDIFVDEQMSGSTSTLTFKAIHLKPNVYHVIEVRARDEAGNLSSTSRRVSILTNNPLVSGSNHTLQVKADGSVWAWGLNTKGQLGNGLVNGIQSTATQVSNLSNIVAVAAGESHSLALQGDGTVWAWGGNSEGALGDGTTTDRAVPMQVVGLPSAVAISAGGTYSLALATDGSVWAWGGKSHSYYDNGLGSLTPIKLTHFGQDNVGVSSSLTAYVVKSDGNVWFWNNGVEQAPIDHVVLVDSSSSHRLALKDDGTVWAWGANEVGQLGNGTASYTPSATPGPVIGLSQITSMTAANRKSIALKSDGTVWEFGVTLSEIVDGVLYYVDGSLPLQKPGIQGSAVAGGNNFVAVVTENSTVQSWGWNDKGQLGDGVGQASSIPVQLKSNAAARVELDGQTNNEAAPELMQVPSARLSWKQLDDYKTTFSTYQVEIRDDLGNLLYDSGQQFEGSDSASRQIMLNTSTLPLNHKLQARVRVSDGLIVSSWSEVKWLKITGTGLGKVAAGTDHTLFVDSTGSVQAWGSNAYGQIGDGTTGSMKKVAVTVPGLASVIQVAAGDGYSLALKTDGTVWAWGQNGQGQLGDGTTINRSAPVQISALHDVAAVSAGKNFSLALLQDGTIRIWGRYVPGSNTLMPQVFSSAGSNNVAISMTDEYGLFLKTDGTVWGNKALADTNIMKLPIDQVRQISASGSKIVALKRDGTVWILDQRVQDIYGFTENPVLVQGLDHVDLVATDGNRHAALRSDGTVWEWGVITSYCAPTACSSGTMVTVPIQRIGVTNIVNLSASRDRVTALKSDGSVWSWGMNDYGQLGNDTAINSSEPVRLTLFLPPQVSLNGLSADRQSPAAFTGVPVINWSQTAVNGGTVFTAFQVQVFNETGDLLLDSGIMAQDTSAGSGSWTLSAIPAQNPVMQVRVRVQNQTGWSAWSSSGWLNITNRKPEVSLETPKGSAAAPTMFTDLFPVVLWNQLDDEQTVFTAYQVQVWNETNTMVLDTGAINGNFTGTTKSWRPSSVLPQSVKLKVMVRVSDGLDWSEWSSPGWMTIKPAIINDFPVVGGSSHSLQLRADGTVWGWGDNSFGQLGTAAVPTQTTAVPITGLSAIAAVSAGGGFSVAVKNDGTVWAWGYNASGELGDGTYANRSVPVQVKDISNNNLTNVISISSGSYHTLALKSDGTVWAWGYNNAGQIGSGNDPGGMFPRAIQVSNLSGIVRIAAGGSHSLALKGDGTVWGWGEGTQGQLGNGNNSSSRVPVQISGISQIKAIAAAPSGSHSLALKTDGTVWAWGSNNFGQLGNNSSVDSRVPIQVTSLANIALVAAGGNYSLALKNDGTVWVWGNNSLGSLGDGTTSHRYTPVPVSGLSNIRSISGGGSHSLALSGAGNLYAWGYNANGQVGNGTVANVFSPVMVKANVAPAVSLISPSGSQAAPTSVSVAKPTVSWSQTDDVGTVFSASQIQILNEAGTTVLVDTTVNQNTTAGTGNWTAAGDLPASQNLQVRVRVNDGSTWSAWSTAAWFKITLALTGGPMLSGGDAHTLQLKADGTVWSWGDNLYGQLGDGTTTAKTRPAQIPNLTSIVAISAGNYHSIALKNDGTVWSWGYNTTGNLGDGTTTNRKTPVMVSGLTNVIAIAASGSHNLALKSDGTLWSWGSNSNGQLGIGASSGYRVVPTQITTLSGVAKIAAGSLHSLAVMNDGTVKVWGDGSYGQLGRGSTSSSSTPVTVTGLSGIVSITAGSYHSVALKNDSTVWTWGQNTYGQLGNGTGVSSSVLPVQATLTGISKIESGALHTLALKNDGTVWAWGYGASGQVGNGTSGYYNIKYAPVQVSTISSIVDFSAGGSFNVASKSDGTLWSWGANDSGQLGDGSKTMRVTPVQIN</sequence>
<dbReference type="SUPFAM" id="SSF52743">
    <property type="entry name" value="Subtilisin-like"/>
    <property type="match status" value="1"/>
</dbReference>